<sequence length="127" mass="13791">MALQIGKVAVLLGAGIVGSILAQEGRMPTVSDFVSGAFKGSQRQVGHLPRCPGDARHHQGTSMDLRGGTFGEDPIVFGCELDLIAMILKFVLKKNRQDDSSSSVKKPRNDSLMAQIYYLSYFLQAFS</sequence>
<proteinExistence type="predicted"/>
<dbReference type="AlphaFoldDB" id="A0A7N2L8D7"/>
<name>A0A7N2L8D7_QUELO</name>
<evidence type="ECO:0000256" key="1">
    <source>
        <dbReference type="SAM" id="SignalP"/>
    </source>
</evidence>
<feature type="signal peptide" evidence="1">
    <location>
        <begin position="1"/>
        <end position="22"/>
    </location>
</feature>
<keyword evidence="1" id="KW-0732">Signal</keyword>
<evidence type="ECO:0000313" key="3">
    <source>
        <dbReference type="Proteomes" id="UP000594261"/>
    </source>
</evidence>
<dbReference type="PANTHER" id="PTHR47289:SF2">
    <property type="entry name" value="TRANSCRIPTION FACTOR, PUTATIVE (DUF1664)-RELATED"/>
    <property type="match status" value="1"/>
</dbReference>
<feature type="chain" id="PRO_5029455806" evidence="1">
    <location>
        <begin position="23"/>
        <end position="127"/>
    </location>
</feature>
<evidence type="ECO:0000313" key="2">
    <source>
        <dbReference type="EnsemblPlants" id="QL03p051832:mrna"/>
    </source>
</evidence>
<dbReference type="Gramene" id="QL03p051832:mrna">
    <property type="protein sequence ID" value="QL03p051832:mrna"/>
    <property type="gene ID" value="QL03p051832"/>
</dbReference>
<dbReference type="EMBL" id="LRBV02000003">
    <property type="status" value="NOT_ANNOTATED_CDS"/>
    <property type="molecule type" value="Genomic_DNA"/>
</dbReference>
<protein>
    <submittedName>
        <fullName evidence="2">Uncharacterized protein</fullName>
    </submittedName>
</protein>
<accession>A0A7N2L8D7</accession>
<dbReference type="PANTHER" id="PTHR47289">
    <property type="entry name" value="TRANSCRIPTION FACTOR, PUTATIVE (DUF1664)-RELATED"/>
    <property type="match status" value="1"/>
</dbReference>
<dbReference type="Proteomes" id="UP000594261">
    <property type="component" value="Chromosome 3"/>
</dbReference>
<reference evidence="2 3" key="1">
    <citation type="journal article" date="2016" name="G3 (Bethesda)">
        <title>First Draft Assembly and Annotation of the Genome of a California Endemic Oak Quercus lobata Nee (Fagaceae).</title>
        <authorList>
            <person name="Sork V.L."/>
            <person name="Fitz-Gibbon S.T."/>
            <person name="Puiu D."/>
            <person name="Crepeau M."/>
            <person name="Gugger P.F."/>
            <person name="Sherman R."/>
            <person name="Stevens K."/>
            <person name="Langley C.H."/>
            <person name="Pellegrini M."/>
            <person name="Salzberg S.L."/>
        </authorList>
    </citation>
    <scope>NUCLEOTIDE SEQUENCE [LARGE SCALE GENOMIC DNA]</scope>
    <source>
        <strain evidence="2 3">cv. SW786</strain>
    </source>
</reference>
<dbReference type="EnsemblPlants" id="QL03p051832:mrna">
    <property type="protein sequence ID" value="QL03p051832:mrna"/>
    <property type="gene ID" value="QL03p051832"/>
</dbReference>
<reference evidence="2" key="2">
    <citation type="submission" date="2021-01" db="UniProtKB">
        <authorList>
            <consortium name="EnsemblPlants"/>
        </authorList>
    </citation>
    <scope>IDENTIFICATION</scope>
</reference>
<organism evidence="2 3">
    <name type="scientific">Quercus lobata</name>
    <name type="common">Valley oak</name>
    <dbReference type="NCBI Taxonomy" id="97700"/>
    <lineage>
        <taxon>Eukaryota</taxon>
        <taxon>Viridiplantae</taxon>
        <taxon>Streptophyta</taxon>
        <taxon>Embryophyta</taxon>
        <taxon>Tracheophyta</taxon>
        <taxon>Spermatophyta</taxon>
        <taxon>Magnoliopsida</taxon>
        <taxon>eudicotyledons</taxon>
        <taxon>Gunneridae</taxon>
        <taxon>Pentapetalae</taxon>
        <taxon>rosids</taxon>
        <taxon>fabids</taxon>
        <taxon>Fagales</taxon>
        <taxon>Fagaceae</taxon>
        <taxon>Quercus</taxon>
    </lineage>
</organism>
<dbReference type="InParanoid" id="A0A7N2L8D7"/>
<keyword evidence="3" id="KW-1185">Reference proteome</keyword>